<evidence type="ECO:0000259" key="2">
    <source>
        <dbReference type="Pfam" id="PF23635"/>
    </source>
</evidence>
<name>A0AAV5EP84_ELECO</name>
<reference evidence="3" key="1">
    <citation type="journal article" date="2018" name="DNA Res.">
        <title>Multiple hybrid de novo genome assembly of finger millet, an orphan allotetraploid crop.</title>
        <authorList>
            <person name="Hatakeyama M."/>
            <person name="Aluri S."/>
            <person name="Balachadran M.T."/>
            <person name="Sivarajan S.R."/>
            <person name="Patrignani A."/>
            <person name="Gruter S."/>
            <person name="Poveda L."/>
            <person name="Shimizu-Inatsugi R."/>
            <person name="Baeten J."/>
            <person name="Francoijs K.J."/>
            <person name="Nataraja K.N."/>
            <person name="Reddy Y.A.N."/>
            <person name="Phadnis S."/>
            <person name="Ravikumar R.L."/>
            <person name="Schlapbach R."/>
            <person name="Sreeman S.M."/>
            <person name="Shimizu K.K."/>
        </authorList>
    </citation>
    <scope>NUCLEOTIDE SEQUENCE</scope>
</reference>
<evidence type="ECO:0000313" key="4">
    <source>
        <dbReference type="Proteomes" id="UP001054889"/>
    </source>
</evidence>
<dbReference type="AlphaFoldDB" id="A0AAV5EP84"/>
<dbReference type="PANTHER" id="PTHR32133">
    <property type="entry name" value="OS07G0120400 PROTEIN"/>
    <property type="match status" value="1"/>
</dbReference>
<evidence type="ECO:0000313" key="3">
    <source>
        <dbReference type="EMBL" id="GJN24401.1"/>
    </source>
</evidence>
<feature type="domain" description="F-box" evidence="1">
    <location>
        <begin position="5"/>
        <end position="48"/>
    </location>
</feature>
<evidence type="ECO:0000259" key="1">
    <source>
        <dbReference type="Pfam" id="PF00646"/>
    </source>
</evidence>
<dbReference type="Pfam" id="PF00646">
    <property type="entry name" value="F-box"/>
    <property type="match status" value="1"/>
</dbReference>
<proteinExistence type="predicted"/>
<dbReference type="Proteomes" id="UP001054889">
    <property type="component" value="Unassembled WGS sequence"/>
</dbReference>
<sequence>MAAALDLIDDVAAEIFLRLPPDEPEHLIRASLVCKGWFRLLTDPDFLRRYRAFHRAPPLLGYIQRRRVIEGDPDPRLIPTTAVPLTPNPSFRRALDCRHGRVLLHVYGRVLHLLVWDPVTGERKRVSEPPIIWLIYSAAVFCAVSGCDHLNCHDGPFKVAFVATDERDDQVKACVYSSETGAWTTPVILGNGCEAYVRHKQDAMDNGGVLGMFYTPYVQPRRVAVIGDGIYFTLRWGSAIVKYDLGKNCLSMIDPPAHDAYYIALMEMEDSALGFACIQDWNLCLWSRKVGLEGDAEWIQCKVIELEGMIPVDSPDDVAVVVGYAEGVGVIFVATDAGLFSFQLESGRMRKVDEPKVYFSILPYMSFYTPDCGKAIACKVGERHVNIWLEQVQIIRSFKLKWAYHELEKLAKTLQNWKAPVKGDEMKKLVSCILKLRNQANMTPRLGWPTDSVA</sequence>
<dbReference type="InterPro" id="IPR036047">
    <property type="entry name" value="F-box-like_dom_sf"/>
</dbReference>
<dbReference type="Gene3D" id="1.20.1280.50">
    <property type="match status" value="1"/>
</dbReference>
<reference evidence="3" key="2">
    <citation type="submission" date="2021-12" db="EMBL/GenBank/DDBJ databases">
        <title>Resequencing data analysis of finger millet.</title>
        <authorList>
            <person name="Hatakeyama M."/>
            <person name="Aluri S."/>
            <person name="Balachadran M.T."/>
            <person name="Sivarajan S.R."/>
            <person name="Poveda L."/>
            <person name="Shimizu-Inatsugi R."/>
            <person name="Schlapbach R."/>
            <person name="Sreeman S.M."/>
            <person name="Shimizu K.K."/>
        </authorList>
    </citation>
    <scope>NUCLEOTIDE SEQUENCE</scope>
</reference>
<dbReference type="InterPro" id="IPR056594">
    <property type="entry name" value="AT5G49610-like_b-prop"/>
</dbReference>
<comment type="caution">
    <text evidence="3">The sequence shown here is derived from an EMBL/GenBank/DDBJ whole genome shotgun (WGS) entry which is preliminary data.</text>
</comment>
<accession>A0AAV5EP84</accession>
<dbReference type="SUPFAM" id="SSF81383">
    <property type="entry name" value="F-box domain"/>
    <property type="match status" value="1"/>
</dbReference>
<keyword evidence="4" id="KW-1185">Reference proteome</keyword>
<organism evidence="3 4">
    <name type="scientific">Eleusine coracana subsp. coracana</name>
    <dbReference type="NCBI Taxonomy" id="191504"/>
    <lineage>
        <taxon>Eukaryota</taxon>
        <taxon>Viridiplantae</taxon>
        <taxon>Streptophyta</taxon>
        <taxon>Embryophyta</taxon>
        <taxon>Tracheophyta</taxon>
        <taxon>Spermatophyta</taxon>
        <taxon>Magnoliopsida</taxon>
        <taxon>Liliopsida</taxon>
        <taxon>Poales</taxon>
        <taxon>Poaceae</taxon>
        <taxon>PACMAD clade</taxon>
        <taxon>Chloridoideae</taxon>
        <taxon>Cynodonteae</taxon>
        <taxon>Eleusininae</taxon>
        <taxon>Eleusine</taxon>
    </lineage>
</organism>
<dbReference type="InterPro" id="IPR001810">
    <property type="entry name" value="F-box_dom"/>
</dbReference>
<feature type="domain" description="F-box protein AT5G49610-like beta-propeller" evidence="2">
    <location>
        <begin position="95"/>
        <end position="370"/>
    </location>
</feature>
<dbReference type="EMBL" id="BQKI01000077">
    <property type="protein sequence ID" value="GJN24401.1"/>
    <property type="molecule type" value="Genomic_DNA"/>
</dbReference>
<dbReference type="PANTHER" id="PTHR32133:SF251">
    <property type="entry name" value="F-BOX DOMAIN-CONTAINING PROTEIN"/>
    <property type="match status" value="1"/>
</dbReference>
<gene>
    <name evidence="3" type="primary">gb12139</name>
    <name evidence="3" type="ORF">PR202_gb12139</name>
</gene>
<evidence type="ECO:0008006" key="5">
    <source>
        <dbReference type="Google" id="ProtNLM"/>
    </source>
</evidence>
<dbReference type="Pfam" id="PF23635">
    <property type="entry name" value="Beta-prop_AT5G49610-like"/>
    <property type="match status" value="1"/>
</dbReference>
<protein>
    <recommendedName>
        <fullName evidence="5">F-box domain-containing protein</fullName>
    </recommendedName>
</protein>